<comment type="caution">
    <text evidence="2">The sequence shown here is derived from an EMBL/GenBank/DDBJ whole genome shotgun (WGS) entry which is preliminary data.</text>
</comment>
<keyword evidence="1" id="KW-0472">Membrane</keyword>
<accession>A0AAW0ALE3</accession>
<dbReference type="Proteomes" id="UP001362999">
    <property type="component" value="Unassembled WGS sequence"/>
</dbReference>
<evidence type="ECO:0000256" key="1">
    <source>
        <dbReference type="SAM" id="Phobius"/>
    </source>
</evidence>
<gene>
    <name evidence="2" type="ORF">R3P38DRAFT_3206328</name>
</gene>
<dbReference type="EMBL" id="JAWWNJ010000058">
    <property type="protein sequence ID" value="KAK7013767.1"/>
    <property type="molecule type" value="Genomic_DNA"/>
</dbReference>
<keyword evidence="1" id="KW-0812">Transmembrane</keyword>
<feature type="transmembrane region" description="Helical" evidence="1">
    <location>
        <begin position="194"/>
        <end position="215"/>
    </location>
</feature>
<organism evidence="2 3">
    <name type="scientific">Favolaschia claudopus</name>
    <dbReference type="NCBI Taxonomy" id="2862362"/>
    <lineage>
        <taxon>Eukaryota</taxon>
        <taxon>Fungi</taxon>
        <taxon>Dikarya</taxon>
        <taxon>Basidiomycota</taxon>
        <taxon>Agaricomycotina</taxon>
        <taxon>Agaricomycetes</taxon>
        <taxon>Agaricomycetidae</taxon>
        <taxon>Agaricales</taxon>
        <taxon>Marasmiineae</taxon>
        <taxon>Mycenaceae</taxon>
        <taxon>Favolaschia</taxon>
    </lineage>
</organism>
<feature type="transmembrane region" description="Helical" evidence="1">
    <location>
        <begin position="164"/>
        <end position="182"/>
    </location>
</feature>
<dbReference type="AlphaFoldDB" id="A0AAW0ALE3"/>
<evidence type="ECO:0000313" key="2">
    <source>
        <dbReference type="EMBL" id="KAK7013767.1"/>
    </source>
</evidence>
<name>A0AAW0ALE3_9AGAR</name>
<protein>
    <submittedName>
        <fullName evidence="2">Uncharacterized protein</fullName>
    </submittedName>
</protein>
<sequence>MKEGLVPGLRDPSFRPFGIQESRVLVLVDFVFPFTVPSVLLLSIEAVFGDRPCTCPPPSNASLHHLTYSGGVSSSIRVAHIYSPRRSSSLLISPFTICSFSRDFLPLLASAIPTHYHPIPLSYLLLLSFACYLDIIIIPPLFPLSFPHIYTSLSFGTAFLPSRLHTYLYFVTMWYCFPLPRIHRRRPLDPSSSCLAIVFVVAVVSHTTSDVGYIGTRRLPAASRLSSFCHPDTFLLEISLPSPRSLSPGTALPLTYLVVSSPLRHRSTRRTLQSLLCIASLSSSAHAYSPVVTKLRTLSVYTRFSFRVGVIRTVSASATSLSPPPPRHALSRVSSLLDQYLRLPFPRSRLFDDIIQAWFLRYLSPDTTPLAEEMKPDDGVVSMREAGLAGVELAPRSMPYVLSAIGFGGALTTARFRVEARSLDGGGVGAESVGHAAAGFFYAGASPERGGGECAGGVLAGGRCSSCGDVAGGTEVKPRYDAAGESGLRRASRCCSGSIRARAVADVQVESGWCWGGGVPPDETNCTVGVRHDGVGADGDLDVVHVDAVVEAQS</sequence>
<proteinExistence type="predicted"/>
<evidence type="ECO:0000313" key="3">
    <source>
        <dbReference type="Proteomes" id="UP001362999"/>
    </source>
</evidence>
<reference evidence="2 3" key="1">
    <citation type="journal article" date="2024" name="J Genomics">
        <title>Draft genome sequencing and assembly of Favolaschia claudopus CIRM-BRFM 2984 isolated from oak limbs.</title>
        <authorList>
            <person name="Navarro D."/>
            <person name="Drula E."/>
            <person name="Chaduli D."/>
            <person name="Cazenave R."/>
            <person name="Ahrendt S."/>
            <person name="Wang J."/>
            <person name="Lipzen A."/>
            <person name="Daum C."/>
            <person name="Barry K."/>
            <person name="Grigoriev I.V."/>
            <person name="Favel A."/>
            <person name="Rosso M.N."/>
            <person name="Martin F."/>
        </authorList>
    </citation>
    <scope>NUCLEOTIDE SEQUENCE [LARGE SCALE GENOMIC DNA]</scope>
    <source>
        <strain evidence="2 3">CIRM-BRFM 2984</strain>
    </source>
</reference>
<keyword evidence="3" id="KW-1185">Reference proteome</keyword>
<keyword evidence="1" id="KW-1133">Transmembrane helix</keyword>
<feature type="transmembrane region" description="Helical" evidence="1">
    <location>
        <begin position="121"/>
        <end position="144"/>
    </location>
</feature>